<evidence type="ECO:0000313" key="1">
    <source>
        <dbReference type="EMBL" id="CEG37914.1"/>
    </source>
</evidence>
<proteinExistence type="predicted"/>
<dbReference type="EMBL" id="CCYD01000291">
    <property type="protein sequence ID" value="CEG37914.1"/>
    <property type="molecule type" value="Genomic_DNA"/>
</dbReference>
<organism evidence="1 2">
    <name type="scientific">Plasmopara halstedii</name>
    <name type="common">Downy mildew of sunflower</name>
    <dbReference type="NCBI Taxonomy" id="4781"/>
    <lineage>
        <taxon>Eukaryota</taxon>
        <taxon>Sar</taxon>
        <taxon>Stramenopiles</taxon>
        <taxon>Oomycota</taxon>
        <taxon>Peronosporomycetes</taxon>
        <taxon>Peronosporales</taxon>
        <taxon>Peronosporaceae</taxon>
        <taxon>Plasmopara</taxon>
    </lineage>
</organism>
<dbReference type="Proteomes" id="UP000054928">
    <property type="component" value="Unassembled WGS sequence"/>
</dbReference>
<dbReference type="OrthoDB" id="116051at2759"/>
<reference evidence="2" key="1">
    <citation type="submission" date="2014-09" db="EMBL/GenBank/DDBJ databases">
        <authorList>
            <person name="Sharma Rahul"/>
            <person name="Thines Marco"/>
        </authorList>
    </citation>
    <scope>NUCLEOTIDE SEQUENCE [LARGE SCALE GENOMIC DNA]</scope>
</reference>
<evidence type="ECO:0000313" key="2">
    <source>
        <dbReference type="Proteomes" id="UP000054928"/>
    </source>
</evidence>
<keyword evidence="2" id="KW-1185">Reference proteome</keyword>
<name>A0A0P1AC81_PLAHL</name>
<accession>A0A0P1AC81</accession>
<sequence>MVTGNVRLFSRLKSWSALSVSEDIQVRRSNNRRKRRKRNYNARRLRHDENKYYIAEERQEVEHDEVISLSAAELENWQQKVINHVEDHFTSR</sequence>
<dbReference type="GeneID" id="36401016"/>
<dbReference type="AlphaFoldDB" id="A0A0P1AC81"/>
<protein>
    <submittedName>
        <fullName evidence="1">Uncharacterized protein</fullName>
    </submittedName>
</protein>
<dbReference type="RefSeq" id="XP_024574283.1">
    <property type="nucleotide sequence ID" value="XM_024723291.1"/>
</dbReference>